<feature type="region of interest" description="Disordered" evidence="1">
    <location>
        <begin position="1"/>
        <end position="20"/>
    </location>
</feature>
<comment type="caution">
    <text evidence="2">The sequence shown here is derived from an EMBL/GenBank/DDBJ whole genome shotgun (WGS) entry which is preliminary data.</text>
</comment>
<name>A0A0F9W347_9ZZZZ</name>
<accession>A0A0F9W347</accession>
<reference evidence="2" key="1">
    <citation type="journal article" date="2015" name="Nature">
        <title>Complex archaea that bridge the gap between prokaryotes and eukaryotes.</title>
        <authorList>
            <person name="Spang A."/>
            <person name="Saw J.H."/>
            <person name="Jorgensen S.L."/>
            <person name="Zaremba-Niedzwiedzka K."/>
            <person name="Martijn J."/>
            <person name="Lind A.E."/>
            <person name="van Eijk R."/>
            <person name="Schleper C."/>
            <person name="Guy L."/>
            <person name="Ettema T.J."/>
        </authorList>
    </citation>
    <scope>NUCLEOTIDE SEQUENCE</scope>
</reference>
<evidence type="ECO:0000313" key="2">
    <source>
        <dbReference type="EMBL" id="KKN72478.1"/>
    </source>
</evidence>
<dbReference type="EMBL" id="LAZR01000361">
    <property type="protein sequence ID" value="KKN72478.1"/>
    <property type="molecule type" value="Genomic_DNA"/>
</dbReference>
<sequence>MPEQDPVGLDTSFPGISIDPATWEDPKETFPGEIIISEFRLADERYRKESLYRPEITEDLPQWNVQVKRLDAIRHELDGAQTDVLYGSGPFDAIDMKKFNVHVNDGRGGLVPISSRYPKEWRVTNAYKNVFGTVQPTSVLVGKKAMFDYYQKLAVGTITISRVLEPVSVLPPEFAFDGEKVVFQARARQEDVPADGSTEGVPPSSEGAVTLLDEQTAIDLLPNLLAGQKVDDVAGIIAALPQNVRLPVVLNGIATQELLKELQGQGAITIDAKSGVMGIA</sequence>
<evidence type="ECO:0000256" key="1">
    <source>
        <dbReference type="SAM" id="MobiDB-lite"/>
    </source>
</evidence>
<gene>
    <name evidence="2" type="ORF">LCGC14_0409820</name>
</gene>
<organism evidence="2">
    <name type="scientific">marine sediment metagenome</name>
    <dbReference type="NCBI Taxonomy" id="412755"/>
    <lineage>
        <taxon>unclassified sequences</taxon>
        <taxon>metagenomes</taxon>
        <taxon>ecological metagenomes</taxon>
    </lineage>
</organism>
<protein>
    <submittedName>
        <fullName evidence="2">Uncharacterized protein</fullName>
    </submittedName>
</protein>
<dbReference type="AlphaFoldDB" id="A0A0F9W347"/>
<proteinExistence type="predicted"/>